<dbReference type="InterPro" id="IPR037171">
    <property type="entry name" value="NagB/RpiA_transferase-like"/>
</dbReference>
<dbReference type="Gene3D" id="3.40.50.10420">
    <property type="entry name" value="NagB/RpiA/CoA transferase-like"/>
    <property type="match status" value="1"/>
</dbReference>
<organism evidence="6 7">
    <name type="scientific">Geomonas silvestris</name>
    <dbReference type="NCBI Taxonomy" id="2740184"/>
    <lineage>
        <taxon>Bacteria</taxon>
        <taxon>Pseudomonadati</taxon>
        <taxon>Thermodesulfobacteriota</taxon>
        <taxon>Desulfuromonadia</taxon>
        <taxon>Geobacterales</taxon>
        <taxon>Geobacteraceae</taxon>
        <taxon>Geomonas</taxon>
    </lineage>
</organism>
<proteinExistence type="inferred from homology"/>
<dbReference type="AlphaFoldDB" id="A0A6V8MPP4"/>
<comment type="catalytic activity">
    <reaction evidence="5">
        <text>(6S)-5-formyl-5,6,7,8-tetrahydrofolate + ATP = (6R)-5,10-methenyltetrahydrofolate + ADP + phosphate</text>
        <dbReference type="Rhea" id="RHEA:10488"/>
        <dbReference type="ChEBI" id="CHEBI:30616"/>
        <dbReference type="ChEBI" id="CHEBI:43474"/>
        <dbReference type="ChEBI" id="CHEBI:57455"/>
        <dbReference type="ChEBI" id="CHEBI:57457"/>
        <dbReference type="ChEBI" id="CHEBI:456216"/>
        <dbReference type="EC" id="6.3.3.2"/>
    </reaction>
</comment>
<keyword evidence="3 4" id="KW-0067">ATP-binding</keyword>
<feature type="binding site" evidence="4">
    <location>
        <position position="54"/>
    </location>
    <ligand>
        <name>substrate</name>
    </ligand>
</feature>
<dbReference type="InterPro" id="IPR024185">
    <property type="entry name" value="FTHF_cligase-like_sf"/>
</dbReference>
<dbReference type="GO" id="GO:0046872">
    <property type="term" value="F:metal ion binding"/>
    <property type="evidence" value="ECO:0007669"/>
    <property type="project" value="UniProtKB-KW"/>
</dbReference>
<dbReference type="PANTHER" id="PTHR23407:SF1">
    <property type="entry name" value="5-FORMYLTETRAHYDROFOLATE CYCLO-LIGASE"/>
    <property type="match status" value="1"/>
</dbReference>
<keyword evidence="5" id="KW-0479">Metal-binding</keyword>
<evidence type="ECO:0000256" key="1">
    <source>
        <dbReference type="ARBA" id="ARBA00010638"/>
    </source>
</evidence>
<feature type="binding site" evidence="4">
    <location>
        <begin position="128"/>
        <end position="136"/>
    </location>
    <ligand>
        <name>ATP</name>
        <dbReference type="ChEBI" id="CHEBI:30616"/>
    </ligand>
</feature>
<comment type="similarity">
    <text evidence="1 5">Belongs to the 5-formyltetrahydrofolate cyclo-ligase family.</text>
</comment>
<keyword evidence="7" id="KW-1185">Reference proteome</keyword>
<dbReference type="GO" id="GO:0009396">
    <property type="term" value="P:folic acid-containing compound biosynthetic process"/>
    <property type="evidence" value="ECO:0007669"/>
    <property type="project" value="TreeGrafter"/>
</dbReference>
<keyword evidence="5" id="KW-0460">Magnesium</keyword>
<evidence type="ECO:0000313" key="6">
    <source>
        <dbReference type="EMBL" id="GFO62025.1"/>
    </source>
</evidence>
<dbReference type="NCBIfam" id="TIGR02727">
    <property type="entry name" value="MTHFS_bact"/>
    <property type="match status" value="1"/>
</dbReference>
<sequence length="187" mass="21108">MPKRTLRTATLARRRELTPYLVACHSLALQRLFLALPEYRQAQVLALYSPIHHEVETATVATRALAEGKTLLYPAVVGSEMEFRRVRHLDDLVPGRFGILEPKGEVWEARQADLIVVPGVAFDCSGRRIGYGKGFYDKALHRLEGSGRLVAFCYQFQLVEEIAGEPHDVTMDLIVTEEQVVRVHNNI</sequence>
<dbReference type="PIRSF" id="PIRSF006806">
    <property type="entry name" value="FTHF_cligase"/>
    <property type="match status" value="1"/>
</dbReference>
<dbReference type="GO" id="GO:0005524">
    <property type="term" value="F:ATP binding"/>
    <property type="evidence" value="ECO:0007669"/>
    <property type="project" value="UniProtKB-KW"/>
</dbReference>
<dbReference type="SUPFAM" id="SSF100950">
    <property type="entry name" value="NagB/RpiA/CoA transferase-like"/>
    <property type="match status" value="1"/>
</dbReference>
<protein>
    <recommendedName>
        <fullName evidence="5">5-formyltetrahydrofolate cyclo-ligase</fullName>
        <ecNumber evidence="5">6.3.3.2</ecNumber>
    </recommendedName>
</protein>
<dbReference type="Pfam" id="PF01812">
    <property type="entry name" value="5-FTHF_cyc-lig"/>
    <property type="match status" value="1"/>
</dbReference>
<evidence type="ECO:0000256" key="2">
    <source>
        <dbReference type="ARBA" id="ARBA00022741"/>
    </source>
</evidence>
<dbReference type="GO" id="GO:0035999">
    <property type="term" value="P:tetrahydrofolate interconversion"/>
    <property type="evidence" value="ECO:0007669"/>
    <property type="project" value="TreeGrafter"/>
</dbReference>
<gene>
    <name evidence="6" type="ORF">GMST_43500</name>
</gene>
<accession>A0A6V8MPP4</accession>
<dbReference type="InterPro" id="IPR002698">
    <property type="entry name" value="FTHF_cligase"/>
</dbReference>
<evidence type="ECO:0000256" key="3">
    <source>
        <dbReference type="ARBA" id="ARBA00022840"/>
    </source>
</evidence>
<dbReference type="EC" id="6.3.3.2" evidence="5"/>
<comment type="cofactor">
    <cofactor evidence="5">
        <name>Mg(2+)</name>
        <dbReference type="ChEBI" id="CHEBI:18420"/>
    </cofactor>
</comment>
<comment type="caution">
    <text evidence="6">The sequence shown here is derived from an EMBL/GenBank/DDBJ whole genome shotgun (WGS) entry which is preliminary data.</text>
</comment>
<dbReference type="GO" id="GO:0030272">
    <property type="term" value="F:5-formyltetrahydrofolate cyclo-ligase activity"/>
    <property type="evidence" value="ECO:0007669"/>
    <property type="project" value="UniProtKB-EC"/>
</dbReference>
<keyword evidence="6" id="KW-0436">Ligase</keyword>
<keyword evidence="2 4" id="KW-0547">Nucleotide-binding</keyword>
<evidence type="ECO:0000256" key="5">
    <source>
        <dbReference type="RuleBase" id="RU361279"/>
    </source>
</evidence>
<feature type="binding site" evidence="4">
    <location>
        <begin position="3"/>
        <end position="7"/>
    </location>
    <ligand>
        <name>ATP</name>
        <dbReference type="ChEBI" id="CHEBI:30616"/>
    </ligand>
</feature>
<evidence type="ECO:0000313" key="7">
    <source>
        <dbReference type="Proteomes" id="UP000556026"/>
    </source>
</evidence>
<dbReference type="RefSeq" id="WP_183356807.1">
    <property type="nucleotide sequence ID" value="NZ_BLXX01000024.1"/>
</dbReference>
<dbReference type="EMBL" id="BLXX01000024">
    <property type="protein sequence ID" value="GFO62025.1"/>
    <property type="molecule type" value="Genomic_DNA"/>
</dbReference>
<dbReference type="Proteomes" id="UP000556026">
    <property type="component" value="Unassembled WGS sequence"/>
</dbReference>
<evidence type="ECO:0000256" key="4">
    <source>
        <dbReference type="PIRSR" id="PIRSR006806-1"/>
    </source>
</evidence>
<dbReference type="PANTHER" id="PTHR23407">
    <property type="entry name" value="ATPASE INHIBITOR/5-FORMYLTETRAHYDROFOLATE CYCLO-LIGASE"/>
    <property type="match status" value="1"/>
</dbReference>
<name>A0A6V8MPP4_9BACT</name>
<reference evidence="7" key="1">
    <citation type="submission" date="2020-06" db="EMBL/GenBank/DDBJ databases">
        <title>Draft genomic sequence of Geomonas sp. Red330.</title>
        <authorList>
            <person name="Itoh H."/>
            <person name="Zhenxing X."/>
            <person name="Ushijima N."/>
            <person name="Masuda Y."/>
            <person name="Shiratori Y."/>
            <person name="Senoo K."/>
        </authorList>
    </citation>
    <scope>NUCLEOTIDE SEQUENCE [LARGE SCALE GENOMIC DNA]</scope>
    <source>
        <strain evidence="7">Red330</strain>
    </source>
</reference>